<protein>
    <submittedName>
        <fullName evidence="1">Uncharacterized protein</fullName>
    </submittedName>
</protein>
<dbReference type="EMBL" id="GBXM01046136">
    <property type="protein sequence ID" value="JAH62441.1"/>
    <property type="molecule type" value="Transcribed_RNA"/>
</dbReference>
<proteinExistence type="predicted"/>
<dbReference type="EMBL" id="GBXM01050154">
    <property type="protein sequence ID" value="JAH58423.1"/>
    <property type="molecule type" value="Transcribed_RNA"/>
</dbReference>
<name>A0A0E9U9C7_ANGAN</name>
<sequence length="26" mass="2918">MAINLSNLYCHGMQTGINTNTKDCFQ</sequence>
<organism evidence="1">
    <name type="scientific">Anguilla anguilla</name>
    <name type="common">European freshwater eel</name>
    <name type="synonym">Muraena anguilla</name>
    <dbReference type="NCBI Taxonomy" id="7936"/>
    <lineage>
        <taxon>Eukaryota</taxon>
        <taxon>Metazoa</taxon>
        <taxon>Chordata</taxon>
        <taxon>Craniata</taxon>
        <taxon>Vertebrata</taxon>
        <taxon>Euteleostomi</taxon>
        <taxon>Actinopterygii</taxon>
        <taxon>Neopterygii</taxon>
        <taxon>Teleostei</taxon>
        <taxon>Anguilliformes</taxon>
        <taxon>Anguillidae</taxon>
        <taxon>Anguilla</taxon>
    </lineage>
</organism>
<reference evidence="1" key="1">
    <citation type="submission" date="2014-11" db="EMBL/GenBank/DDBJ databases">
        <authorList>
            <person name="Amaro Gonzalez C."/>
        </authorList>
    </citation>
    <scope>NUCLEOTIDE SEQUENCE</scope>
</reference>
<reference evidence="1" key="2">
    <citation type="journal article" date="2015" name="Fish Shellfish Immunol.">
        <title>Early steps in the European eel (Anguilla anguilla)-Vibrio vulnificus interaction in the gills: Role of the RtxA13 toxin.</title>
        <authorList>
            <person name="Callol A."/>
            <person name="Pajuelo D."/>
            <person name="Ebbesson L."/>
            <person name="Teles M."/>
            <person name="MacKenzie S."/>
            <person name="Amaro C."/>
        </authorList>
    </citation>
    <scope>NUCLEOTIDE SEQUENCE</scope>
</reference>
<evidence type="ECO:0000313" key="1">
    <source>
        <dbReference type="EMBL" id="JAH62441.1"/>
    </source>
</evidence>
<accession>A0A0E9U9C7</accession>
<dbReference type="AlphaFoldDB" id="A0A0E9U9C7"/>